<dbReference type="InterPro" id="IPR036942">
    <property type="entry name" value="Beta-barrel_TonB_sf"/>
</dbReference>
<accession>A0ABY2UFK0</accession>
<evidence type="ECO:0000256" key="12">
    <source>
        <dbReference type="PROSITE-ProRule" id="PRU01360"/>
    </source>
</evidence>
<evidence type="ECO:0000259" key="15">
    <source>
        <dbReference type="Pfam" id="PF00593"/>
    </source>
</evidence>
<keyword evidence="2 12" id="KW-0813">Transport</keyword>
<comment type="similarity">
    <text evidence="12 14">Belongs to the TonB-dependent receptor family.</text>
</comment>
<proteinExistence type="inferred from homology"/>
<keyword evidence="11 12" id="KW-0998">Cell outer membrane</keyword>
<evidence type="ECO:0000313" key="18">
    <source>
        <dbReference type="Proteomes" id="UP000306791"/>
    </source>
</evidence>
<evidence type="ECO:0000256" key="10">
    <source>
        <dbReference type="ARBA" id="ARBA00023136"/>
    </source>
</evidence>
<comment type="subcellular location">
    <subcellularLocation>
        <location evidence="1 12">Cell outer membrane</location>
        <topology evidence="1 12">Multi-pass membrane protein</topology>
    </subcellularLocation>
</comment>
<evidence type="ECO:0000313" key="17">
    <source>
        <dbReference type="EMBL" id="TLM76374.1"/>
    </source>
</evidence>
<protein>
    <submittedName>
        <fullName evidence="17">TonB-dependent receptor</fullName>
    </submittedName>
</protein>
<evidence type="ECO:0000256" key="11">
    <source>
        <dbReference type="ARBA" id="ARBA00023237"/>
    </source>
</evidence>
<gene>
    <name evidence="17" type="ORF">FDY93_13385</name>
</gene>
<evidence type="ECO:0000256" key="8">
    <source>
        <dbReference type="ARBA" id="ARBA00023065"/>
    </source>
</evidence>
<keyword evidence="10 12" id="KW-0472">Membrane</keyword>
<dbReference type="PROSITE" id="PS52016">
    <property type="entry name" value="TONB_DEPENDENT_REC_3"/>
    <property type="match status" value="1"/>
</dbReference>
<evidence type="ECO:0000256" key="4">
    <source>
        <dbReference type="ARBA" id="ARBA00022496"/>
    </source>
</evidence>
<dbReference type="InterPro" id="IPR010917">
    <property type="entry name" value="TonB_rcpt_CS"/>
</dbReference>
<evidence type="ECO:0000256" key="5">
    <source>
        <dbReference type="ARBA" id="ARBA00022692"/>
    </source>
</evidence>
<dbReference type="PANTHER" id="PTHR32552:SF81">
    <property type="entry name" value="TONB-DEPENDENT OUTER MEMBRANE RECEPTOR"/>
    <property type="match status" value="1"/>
</dbReference>
<organism evidence="17 18">
    <name type="scientific">Microbulbifer harenosus</name>
    <dbReference type="NCBI Taxonomy" id="2576840"/>
    <lineage>
        <taxon>Bacteria</taxon>
        <taxon>Pseudomonadati</taxon>
        <taxon>Pseudomonadota</taxon>
        <taxon>Gammaproteobacteria</taxon>
        <taxon>Cellvibrionales</taxon>
        <taxon>Microbulbiferaceae</taxon>
        <taxon>Microbulbifer</taxon>
    </lineage>
</organism>
<evidence type="ECO:0000256" key="14">
    <source>
        <dbReference type="RuleBase" id="RU003357"/>
    </source>
</evidence>
<dbReference type="Gene3D" id="2.40.170.20">
    <property type="entry name" value="TonB-dependent receptor, beta-barrel domain"/>
    <property type="match status" value="2"/>
</dbReference>
<keyword evidence="3 12" id="KW-1134">Transmembrane beta strand</keyword>
<dbReference type="InterPro" id="IPR012910">
    <property type="entry name" value="Plug_dom"/>
</dbReference>
<feature type="domain" description="TonB-dependent receptor-like beta-barrel" evidence="15">
    <location>
        <begin position="316"/>
        <end position="766"/>
    </location>
</feature>
<comment type="caution">
    <text evidence="17">The sequence shown here is derived from an EMBL/GenBank/DDBJ whole genome shotgun (WGS) entry which is preliminary data.</text>
</comment>
<dbReference type="Pfam" id="PF07715">
    <property type="entry name" value="Plug"/>
    <property type="match status" value="1"/>
</dbReference>
<dbReference type="PROSITE" id="PS01156">
    <property type="entry name" value="TONB_DEPENDENT_REC_2"/>
    <property type="match status" value="1"/>
</dbReference>
<dbReference type="EMBL" id="VANI01000014">
    <property type="protein sequence ID" value="TLM76374.1"/>
    <property type="molecule type" value="Genomic_DNA"/>
</dbReference>
<evidence type="ECO:0000256" key="3">
    <source>
        <dbReference type="ARBA" id="ARBA00022452"/>
    </source>
</evidence>
<keyword evidence="4" id="KW-0410">Iron transport</keyword>
<evidence type="ECO:0000256" key="2">
    <source>
        <dbReference type="ARBA" id="ARBA00022448"/>
    </source>
</evidence>
<keyword evidence="9 14" id="KW-0798">TonB box</keyword>
<dbReference type="PANTHER" id="PTHR32552">
    <property type="entry name" value="FERRICHROME IRON RECEPTOR-RELATED"/>
    <property type="match status" value="1"/>
</dbReference>
<evidence type="ECO:0000259" key="16">
    <source>
        <dbReference type="Pfam" id="PF07715"/>
    </source>
</evidence>
<dbReference type="Pfam" id="PF00593">
    <property type="entry name" value="TonB_dep_Rec_b-barrel"/>
    <property type="match status" value="1"/>
</dbReference>
<feature type="short sequence motif" description="TonB C-terminal box" evidence="13">
    <location>
        <begin position="787"/>
        <end position="804"/>
    </location>
</feature>
<evidence type="ECO:0000256" key="6">
    <source>
        <dbReference type="ARBA" id="ARBA00022729"/>
    </source>
</evidence>
<dbReference type="SUPFAM" id="SSF56935">
    <property type="entry name" value="Porins"/>
    <property type="match status" value="1"/>
</dbReference>
<evidence type="ECO:0000256" key="7">
    <source>
        <dbReference type="ARBA" id="ARBA00023004"/>
    </source>
</evidence>
<dbReference type="InterPro" id="IPR000531">
    <property type="entry name" value="Beta-barrel_TonB"/>
</dbReference>
<dbReference type="InterPro" id="IPR039426">
    <property type="entry name" value="TonB-dep_rcpt-like"/>
</dbReference>
<evidence type="ECO:0000256" key="1">
    <source>
        <dbReference type="ARBA" id="ARBA00004571"/>
    </source>
</evidence>
<keyword evidence="5 12" id="KW-0812">Transmembrane</keyword>
<sequence>MGRNPNKNNPRGVTMTQSDQPFATKKHLLAFTIGAVVFTISSGVSAAPEIEEVTVTAQMRAESLKDVPMSVSAFSGETIKNANLSDFKDLFAITPGISGDTTDSFFDTVSVRGVNNNSFGTGSDPALGVFLNGVYQSRTGATPTMFDLDRVEIVKGPQGTLFGRNTASGAIAMTSRKPGEVFGGEVSVNAGQYGRRNFEGAVDMPVSEDFAVRISGIHQEEEGHVKNLAGGRNLGASEADAMRFTGVYDGIEDTTITLLAQYEDRISDGTIYRALGTEGDYDEVYNDQRGTDQAEIGDAILTIEHQMGDVTFSSITGYKTHNYTYVEDFDGTAQSIDTFVRDQSGEFFSQEFRLTSNNSGPFNWVLGASYYQEDLDAYFAGVDSEDFICAGTMEVDYELDVNASMTCEELALAFPEEMDDAFWTGGDAWEYAPTAGMAIPGGVMVPDGMSVEEAYTRGEFSGWGVFANTTFDLTEATSLGLGVRYTEDQKKYTVDSPWPDTWTAGWNYQAMFTDGPITGDKTWSNVSGRATLNHDFSDAVTGYASVATGYKSGGFDYLTYHITDPAFTDDQDTWLEEYEWTVDSATGEPNSFDEEQVLSYELGVKARLLDNRLHVNAAAFQYTYDDLQQAFFIGAAAVTRNVGESEGQGLEIDARWLISDSLDLYMGLAWLDTEFTGAPEELCEDCDGNQMAFSPEFSSATVLTYTTDVGFGTLALSGEYTYTSEQYADLENNEEVKLASRGLVNLRASLTAPSENWTAGVYVENLTAEEYYHWGYAAADYNLPATQTDPSRGRVAGVSLDYRF</sequence>
<keyword evidence="8" id="KW-0406">Ion transport</keyword>
<dbReference type="Proteomes" id="UP000306791">
    <property type="component" value="Unassembled WGS sequence"/>
</dbReference>
<keyword evidence="7" id="KW-0408">Iron</keyword>
<feature type="domain" description="TonB-dependent receptor plug" evidence="16">
    <location>
        <begin position="64"/>
        <end position="170"/>
    </location>
</feature>
<evidence type="ECO:0000256" key="9">
    <source>
        <dbReference type="ARBA" id="ARBA00023077"/>
    </source>
</evidence>
<reference evidence="17 18" key="1">
    <citation type="submission" date="2019-05" db="EMBL/GenBank/DDBJ databases">
        <title>Microbulbifer harenosus sp. nov., an alginate-degrading bacterium isolated from coastal sand.</title>
        <authorList>
            <person name="Huang H."/>
            <person name="Mo K."/>
            <person name="Bao S."/>
        </authorList>
    </citation>
    <scope>NUCLEOTIDE SEQUENCE [LARGE SCALE GENOMIC DNA]</scope>
    <source>
        <strain evidence="17 18">HB161719</strain>
    </source>
</reference>
<evidence type="ECO:0000256" key="13">
    <source>
        <dbReference type="PROSITE-ProRule" id="PRU10144"/>
    </source>
</evidence>
<keyword evidence="6" id="KW-0732">Signal</keyword>
<name>A0ABY2UFK0_9GAMM</name>
<keyword evidence="17" id="KW-0675">Receptor</keyword>
<keyword evidence="18" id="KW-1185">Reference proteome</keyword>